<comment type="caution">
    <text evidence="2">The sequence shown here is derived from an EMBL/GenBank/DDBJ whole genome shotgun (WGS) entry which is preliminary data.</text>
</comment>
<feature type="region of interest" description="Disordered" evidence="1">
    <location>
        <begin position="24"/>
        <end position="43"/>
    </location>
</feature>
<organism evidence="2 3">
    <name type="scientific">Owenia fusiformis</name>
    <name type="common">Polychaete worm</name>
    <dbReference type="NCBI Taxonomy" id="6347"/>
    <lineage>
        <taxon>Eukaryota</taxon>
        <taxon>Metazoa</taxon>
        <taxon>Spiralia</taxon>
        <taxon>Lophotrochozoa</taxon>
        <taxon>Annelida</taxon>
        <taxon>Polychaeta</taxon>
        <taxon>Sedentaria</taxon>
        <taxon>Canalipalpata</taxon>
        <taxon>Sabellida</taxon>
        <taxon>Oweniida</taxon>
        <taxon>Oweniidae</taxon>
        <taxon>Owenia</taxon>
    </lineage>
</organism>
<accession>A0A8J1THJ6</accession>
<protein>
    <submittedName>
        <fullName evidence="2">Uncharacterized protein</fullName>
    </submittedName>
</protein>
<evidence type="ECO:0000256" key="1">
    <source>
        <dbReference type="SAM" id="MobiDB-lite"/>
    </source>
</evidence>
<reference evidence="2" key="1">
    <citation type="submission" date="2022-03" db="EMBL/GenBank/DDBJ databases">
        <authorList>
            <person name="Martin C."/>
        </authorList>
    </citation>
    <scope>NUCLEOTIDE SEQUENCE</scope>
</reference>
<dbReference type="EMBL" id="CAIIXF020000002">
    <property type="protein sequence ID" value="CAH1777518.1"/>
    <property type="molecule type" value="Genomic_DNA"/>
</dbReference>
<dbReference type="SUPFAM" id="SSF49723">
    <property type="entry name" value="Lipase/lipooxygenase domain (PLAT/LH2 domain)"/>
    <property type="match status" value="1"/>
</dbReference>
<sequence>MQEYIWKATIYLESHDTVALEEEAFEQNTDDEGPEPETPIGRAGNVYVLPGSERFPTGAIECDAEHSGYEVTTLTADGRYAGTTDQFKIKMYAGSEWTEYSVLNNPGKNRGRKEWDRYLSVEALNDEPVSYIRIEHVSGTNGWQIATVFVRHMCTNKIYEFNCGGCWIDRPHIPYRNIKRTSIY</sequence>
<proteinExistence type="predicted"/>
<dbReference type="Gene3D" id="2.60.60.20">
    <property type="entry name" value="PLAT/LH2 domain"/>
    <property type="match status" value="1"/>
</dbReference>
<evidence type="ECO:0000313" key="3">
    <source>
        <dbReference type="Proteomes" id="UP000749559"/>
    </source>
</evidence>
<keyword evidence="3" id="KW-1185">Reference proteome</keyword>
<feature type="compositionally biased region" description="Acidic residues" evidence="1">
    <location>
        <begin position="24"/>
        <end position="35"/>
    </location>
</feature>
<dbReference type="AlphaFoldDB" id="A0A8J1THJ6"/>
<gene>
    <name evidence="2" type="ORF">OFUS_LOCUS4547</name>
</gene>
<dbReference type="Proteomes" id="UP000749559">
    <property type="component" value="Unassembled WGS sequence"/>
</dbReference>
<name>A0A8J1THJ6_OWEFU</name>
<evidence type="ECO:0000313" key="2">
    <source>
        <dbReference type="EMBL" id="CAH1777518.1"/>
    </source>
</evidence>
<dbReference type="InterPro" id="IPR036392">
    <property type="entry name" value="PLAT/LH2_dom_sf"/>
</dbReference>